<gene>
    <name evidence="1" type="ORF">N0V87_010073</name>
</gene>
<sequence>MNADPSETIQPWAPKMVYRARRHRSLPQTLCENFIEQQVFTFFRSYFPLGGPNYDYGPVMERATRFVLYIDLLRDDADFRHAFCTMLQNQTSPNLRAAATFQDRELTSLLKILAEVQWSGNDQVAASRAYKLGFYARDSAMVDQLVWGLTHPDAAHRGVRRDFDDPFFIAVLLIRHFKYHGGLILPPLRAARVKQELHEALLASEKALNRSTEMLFMYYPNW</sequence>
<proteinExistence type="predicted"/>
<dbReference type="EMBL" id="JAPEUV010000204">
    <property type="protein sequence ID" value="KAJ4330347.1"/>
    <property type="molecule type" value="Genomic_DNA"/>
</dbReference>
<evidence type="ECO:0000313" key="2">
    <source>
        <dbReference type="Proteomes" id="UP001140562"/>
    </source>
</evidence>
<organism evidence="1 2">
    <name type="scientific">Didymella glomerata</name>
    <dbReference type="NCBI Taxonomy" id="749621"/>
    <lineage>
        <taxon>Eukaryota</taxon>
        <taxon>Fungi</taxon>
        <taxon>Dikarya</taxon>
        <taxon>Ascomycota</taxon>
        <taxon>Pezizomycotina</taxon>
        <taxon>Dothideomycetes</taxon>
        <taxon>Pleosporomycetidae</taxon>
        <taxon>Pleosporales</taxon>
        <taxon>Pleosporineae</taxon>
        <taxon>Didymellaceae</taxon>
        <taxon>Didymella</taxon>
    </lineage>
</organism>
<dbReference type="OrthoDB" id="3681043at2759"/>
<name>A0A9W9BVE8_9PLEO</name>
<comment type="caution">
    <text evidence="1">The sequence shown here is derived from an EMBL/GenBank/DDBJ whole genome shotgun (WGS) entry which is preliminary data.</text>
</comment>
<keyword evidence="2" id="KW-1185">Reference proteome</keyword>
<protein>
    <submittedName>
        <fullName evidence="1">Uncharacterized protein</fullName>
    </submittedName>
</protein>
<dbReference type="Proteomes" id="UP001140562">
    <property type="component" value="Unassembled WGS sequence"/>
</dbReference>
<evidence type="ECO:0000313" key="1">
    <source>
        <dbReference type="EMBL" id="KAJ4330347.1"/>
    </source>
</evidence>
<reference evidence="1" key="1">
    <citation type="submission" date="2022-10" db="EMBL/GenBank/DDBJ databases">
        <title>Tapping the CABI collections for fungal endophytes: first genome assemblies for Collariella, Neodidymelliopsis, Ascochyta clinopodiicola, Didymella pomorum, Didymosphaeria variabile, Neocosmospora piperis and Neocucurbitaria cava.</title>
        <authorList>
            <person name="Hill R."/>
        </authorList>
    </citation>
    <scope>NUCLEOTIDE SEQUENCE</scope>
    <source>
        <strain evidence="1">IMI 360193</strain>
    </source>
</reference>
<dbReference type="AlphaFoldDB" id="A0A9W9BVE8"/>
<accession>A0A9W9BVE8</accession>